<name>A0ABZ2C520_9PROT</name>
<dbReference type="Proteomes" id="UP001330434">
    <property type="component" value="Chromosome"/>
</dbReference>
<protein>
    <submittedName>
        <fullName evidence="1">NHL repeat-containing protein</fullName>
    </submittedName>
</protein>
<dbReference type="SUPFAM" id="SSF63825">
    <property type="entry name" value="YWTD domain"/>
    <property type="match status" value="1"/>
</dbReference>
<dbReference type="Gene3D" id="2.120.10.30">
    <property type="entry name" value="TolB, C-terminal domain"/>
    <property type="match status" value="1"/>
</dbReference>
<accession>A0ABZ2C520</accession>
<proteinExistence type="predicted"/>
<sequence length="375" mass="42712">MYDFTINQNKEITLQIPDRKSAYFLNLLKENLKNDGVNIASDSELWAYYAQNQQKVADILSEISYSFTTLFSENYHDKTRLNFQIYKNEDGTLWVSESTTANYTHSNSKSKMIKSVDFDILVASNFGLSAFFFDGNGKLKKIFRSNKPYYSAIATEKYLILGGSHEPLQVIERKDYTVRHDIKGYCVSAIFKDDKKVFVVAAKTEIINKNPSDFSHYAVYEFNPEDGVLSPITAPLFGDVRGGCVYGDKLVLAEGDQYRIIVWGIKNHEISNIINGFNYPNDVTLTPRDTFLVANEHNNEVLEVDFRENKILRSTPMGELRSPGSALEIDHGNFKGYWLISDTGNDRVILVEPNQWEIVFEISELNAPFSAVPVF</sequence>
<dbReference type="EMBL" id="CP133270">
    <property type="protein sequence ID" value="WVX66751.1"/>
    <property type="molecule type" value="Genomic_DNA"/>
</dbReference>
<dbReference type="RefSeq" id="WP_331255575.1">
    <property type="nucleotide sequence ID" value="NZ_CP133270.1"/>
</dbReference>
<evidence type="ECO:0000313" key="2">
    <source>
        <dbReference type="Proteomes" id="UP001330434"/>
    </source>
</evidence>
<keyword evidence="2" id="KW-1185">Reference proteome</keyword>
<organism evidence="1 2">
    <name type="scientific">Candidatus Bealeia paramacronuclearis</name>
    <dbReference type="NCBI Taxonomy" id="1921001"/>
    <lineage>
        <taxon>Bacteria</taxon>
        <taxon>Pseudomonadati</taxon>
        <taxon>Pseudomonadota</taxon>
        <taxon>Alphaproteobacteria</taxon>
        <taxon>Holosporales</taxon>
        <taxon>Holosporaceae</taxon>
        <taxon>Candidatus Bealeia</taxon>
    </lineage>
</organism>
<dbReference type="InterPro" id="IPR011042">
    <property type="entry name" value="6-blade_b-propeller_TolB-like"/>
</dbReference>
<gene>
    <name evidence="1" type="ORF">Bealeia1_00936</name>
</gene>
<reference evidence="1 2" key="1">
    <citation type="journal article" date="2024" name="Environ. Microbiol.">
        <title>Novel evolutionary insights on the interactions of the Holosporales (Alphaproteobacteria) with eukaryotic hosts from comparative genomics.</title>
        <authorList>
            <person name="Giovannini M."/>
            <person name="Petroni G."/>
            <person name="Castelli M."/>
        </authorList>
    </citation>
    <scope>NUCLEOTIDE SEQUENCE [LARGE SCALE GENOMIC DNA]</scope>
    <source>
        <strain evidence="1 2">US_Bl 15I1</strain>
    </source>
</reference>
<evidence type="ECO:0000313" key="1">
    <source>
        <dbReference type="EMBL" id="WVX66751.1"/>
    </source>
</evidence>